<feature type="non-terminal residue" evidence="1">
    <location>
        <position position="1"/>
    </location>
</feature>
<evidence type="ECO:0000313" key="1">
    <source>
        <dbReference type="EMBL" id="RDX90951.1"/>
    </source>
</evidence>
<reference evidence="1" key="1">
    <citation type="submission" date="2018-05" db="EMBL/GenBank/DDBJ databases">
        <title>Draft genome of Mucuna pruriens seed.</title>
        <authorList>
            <person name="Nnadi N.E."/>
            <person name="Vos R."/>
            <person name="Hasami M.H."/>
            <person name="Devisetty U.K."/>
            <person name="Aguiy J.C."/>
        </authorList>
    </citation>
    <scope>NUCLEOTIDE SEQUENCE [LARGE SCALE GENOMIC DNA]</scope>
    <source>
        <strain evidence="1">JCA_2017</strain>
    </source>
</reference>
<dbReference type="AlphaFoldDB" id="A0A371GK69"/>
<proteinExistence type="predicted"/>
<dbReference type="PANTHER" id="PTHR33782:SF27">
    <property type="entry name" value="PROTEIN, PUTATIVE-RELATED"/>
    <property type="match status" value="1"/>
</dbReference>
<dbReference type="PANTHER" id="PTHR33782">
    <property type="entry name" value="OS01G0121600 PROTEIN"/>
    <property type="match status" value="1"/>
</dbReference>
<dbReference type="OrthoDB" id="672819at2759"/>
<dbReference type="Proteomes" id="UP000257109">
    <property type="component" value="Unassembled WGS sequence"/>
</dbReference>
<protein>
    <submittedName>
        <fullName evidence="1">Uncharacterized protein</fullName>
    </submittedName>
</protein>
<evidence type="ECO:0000313" key="2">
    <source>
        <dbReference type="Proteomes" id="UP000257109"/>
    </source>
</evidence>
<gene>
    <name evidence="1" type="ORF">CR513_27132</name>
</gene>
<dbReference type="EMBL" id="QJKJ01005242">
    <property type="protein sequence ID" value="RDX90951.1"/>
    <property type="molecule type" value="Genomic_DNA"/>
</dbReference>
<dbReference type="STRING" id="157652.A0A371GK69"/>
<organism evidence="1 2">
    <name type="scientific">Mucuna pruriens</name>
    <name type="common">Velvet bean</name>
    <name type="synonym">Dolichos pruriens</name>
    <dbReference type="NCBI Taxonomy" id="157652"/>
    <lineage>
        <taxon>Eukaryota</taxon>
        <taxon>Viridiplantae</taxon>
        <taxon>Streptophyta</taxon>
        <taxon>Embryophyta</taxon>
        <taxon>Tracheophyta</taxon>
        <taxon>Spermatophyta</taxon>
        <taxon>Magnoliopsida</taxon>
        <taxon>eudicotyledons</taxon>
        <taxon>Gunneridae</taxon>
        <taxon>Pentapetalae</taxon>
        <taxon>rosids</taxon>
        <taxon>fabids</taxon>
        <taxon>Fabales</taxon>
        <taxon>Fabaceae</taxon>
        <taxon>Papilionoideae</taxon>
        <taxon>50 kb inversion clade</taxon>
        <taxon>NPAAA clade</taxon>
        <taxon>indigoferoid/millettioid clade</taxon>
        <taxon>Phaseoleae</taxon>
        <taxon>Mucuna</taxon>
    </lineage>
</organism>
<accession>A0A371GK69</accession>
<comment type="caution">
    <text evidence="1">The sequence shown here is derived from an EMBL/GenBank/DDBJ whole genome shotgun (WGS) entry which is preliminary data.</text>
</comment>
<name>A0A371GK69_MUCPR</name>
<sequence>MEAMNLGLCKFTWGSVSKNLTRTKRRMVRRRCELGGGDKKDYRWGRLVDENMIVLRLRIKEMKMLEANEEVPSHWMEWEKQYCADYDKHTKCGIGHVSPYSFQSSHVFRGELMSCPRCFRLKVRPTLEIFS</sequence>
<keyword evidence="2" id="KW-1185">Reference proteome</keyword>